<proteinExistence type="predicted"/>
<comment type="caution">
    <text evidence="1">The sequence shown here is derived from an EMBL/GenBank/DDBJ whole genome shotgun (WGS) entry which is preliminary data.</text>
</comment>
<dbReference type="EMBL" id="FCOX02000131">
    <property type="protein sequence ID" value="SAL06735.1"/>
    <property type="molecule type" value="Genomic_DNA"/>
</dbReference>
<gene>
    <name evidence="1" type="ORF">AWB78_08219</name>
</gene>
<dbReference type="AlphaFoldDB" id="A0A158EIM6"/>
<protein>
    <submittedName>
        <fullName evidence="1">Uncharacterized protein</fullName>
    </submittedName>
</protein>
<dbReference type="RefSeq" id="WP_062612607.1">
    <property type="nucleotide sequence ID" value="NZ_FCOX02000131.1"/>
</dbReference>
<organism evidence="1 2">
    <name type="scientific">Caballeronia calidae</name>
    <dbReference type="NCBI Taxonomy" id="1777139"/>
    <lineage>
        <taxon>Bacteria</taxon>
        <taxon>Pseudomonadati</taxon>
        <taxon>Pseudomonadota</taxon>
        <taxon>Betaproteobacteria</taxon>
        <taxon>Burkholderiales</taxon>
        <taxon>Burkholderiaceae</taxon>
        <taxon>Caballeronia</taxon>
    </lineage>
</organism>
<name>A0A158EIM6_9BURK</name>
<sequence length="176" mass="18404">MKAHLATLFVVGIVLCLGAAYAELQNHVLGSLVAAALPSTDEAMISFKTAGGTLLCAKDLCITTRQPAPAGEQPGGLRSSEHLVRLAQKDAPIVLQCDEAQIERNLCMPVRHHDYGAAGAALSGARLIVPGDGCLYATDIDSSQTRTMRRYCATADGILVDRGYAGVSWPSKAPGA</sequence>
<keyword evidence="2" id="KW-1185">Reference proteome</keyword>
<dbReference type="Proteomes" id="UP000071859">
    <property type="component" value="Unassembled WGS sequence"/>
</dbReference>
<accession>A0A158EIM6</accession>
<evidence type="ECO:0000313" key="1">
    <source>
        <dbReference type="EMBL" id="SAL06735.1"/>
    </source>
</evidence>
<evidence type="ECO:0000313" key="2">
    <source>
        <dbReference type="Proteomes" id="UP000071859"/>
    </source>
</evidence>
<reference evidence="1" key="1">
    <citation type="submission" date="2016-01" db="EMBL/GenBank/DDBJ databases">
        <authorList>
            <person name="Peeters C."/>
        </authorList>
    </citation>
    <scope>NUCLEOTIDE SEQUENCE</scope>
    <source>
        <strain evidence="1">LMG 29321</strain>
    </source>
</reference>